<dbReference type="Pfam" id="PF10518">
    <property type="entry name" value="TAT_signal"/>
    <property type="match status" value="1"/>
</dbReference>
<keyword evidence="2" id="KW-1185">Reference proteome</keyword>
<dbReference type="PROSITE" id="PS51318">
    <property type="entry name" value="TAT"/>
    <property type="match status" value="1"/>
</dbReference>
<evidence type="ECO:0000313" key="2">
    <source>
        <dbReference type="Proteomes" id="UP000471521"/>
    </source>
</evidence>
<dbReference type="AlphaFoldDB" id="A0A6B0STB0"/>
<dbReference type="Proteomes" id="UP000471521">
    <property type="component" value="Unassembled WGS sequence"/>
</dbReference>
<protein>
    <submittedName>
        <fullName evidence="1">Twin-arginine translocation signal domain-containing protein</fullName>
    </submittedName>
</protein>
<name>A0A6B0STB0_9EURY</name>
<accession>A0A6B0STB0</accession>
<dbReference type="InterPro" id="IPR019546">
    <property type="entry name" value="TAT_signal_bac_arc"/>
</dbReference>
<evidence type="ECO:0000313" key="1">
    <source>
        <dbReference type="EMBL" id="MXR22272.1"/>
    </source>
</evidence>
<comment type="caution">
    <text evidence="1">The sequence shown here is derived from an EMBL/GenBank/DDBJ whole genome shotgun (WGS) entry which is preliminary data.</text>
</comment>
<reference evidence="1 2" key="1">
    <citation type="submission" date="2019-12" db="EMBL/GenBank/DDBJ databases">
        <title>Isolation and characterization of three novel carbon monoxide-oxidizing members of Halobacteria from salione crusts and soils.</title>
        <authorList>
            <person name="Myers M.R."/>
            <person name="King G.M."/>
        </authorList>
    </citation>
    <scope>NUCLEOTIDE SEQUENCE [LARGE SCALE GENOMIC DNA]</scope>
    <source>
        <strain evidence="1 2">PCN9</strain>
    </source>
</reference>
<dbReference type="NCBIfam" id="TIGR01409">
    <property type="entry name" value="TAT_signal_seq"/>
    <property type="match status" value="1"/>
</dbReference>
<sequence>MVSEALRGSMQQSRRQFLAAAAASSAAALAGCLEGPGTG</sequence>
<proteinExistence type="predicted"/>
<dbReference type="InterPro" id="IPR006311">
    <property type="entry name" value="TAT_signal"/>
</dbReference>
<dbReference type="PROSITE" id="PS51257">
    <property type="entry name" value="PROKAR_LIPOPROTEIN"/>
    <property type="match status" value="1"/>
</dbReference>
<dbReference type="EMBL" id="WUUU01000233">
    <property type="protein sequence ID" value="MXR22272.1"/>
    <property type="molecule type" value="Genomic_DNA"/>
</dbReference>
<gene>
    <name evidence="1" type="ORF">GRX66_17360</name>
</gene>
<organism evidence="1 2">
    <name type="scientific">Halobacterium bonnevillei</name>
    <dbReference type="NCBI Taxonomy" id="2692200"/>
    <lineage>
        <taxon>Archaea</taxon>
        <taxon>Methanobacteriati</taxon>
        <taxon>Methanobacteriota</taxon>
        <taxon>Stenosarchaea group</taxon>
        <taxon>Halobacteria</taxon>
        <taxon>Halobacteriales</taxon>
        <taxon>Halobacteriaceae</taxon>
        <taxon>Halobacterium</taxon>
    </lineage>
</organism>
<feature type="non-terminal residue" evidence="1">
    <location>
        <position position="39"/>
    </location>
</feature>